<proteinExistence type="predicted"/>
<name>A0A6B0U1P4_IXORI</name>
<protein>
    <recommendedName>
        <fullName evidence="3">Secreted protein</fullName>
    </recommendedName>
</protein>
<evidence type="ECO:0000256" key="1">
    <source>
        <dbReference type="SAM" id="SignalP"/>
    </source>
</evidence>
<sequence>MWACVTVWLFLGVILMVRILVTGTPTSATVASSATTSPLCFSPPSLKSYTDMSMSPPAAPFASSLLSSG</sequence>
<evidence type="ECO:0000313" key="2">
    <source>
        <dbReference type="EMBL" id="MXU82574.1"/>
    </source>
</evidence>
<evidence type="ECO:0008006" key="3">
    <source>
        <dbReference type="Google" id="ProtNLM"/>
    </source>
</evidence>
<dbReference type="AlphaFoldDB" id="A0A6B0U1P4"/>
<feature type="chain" id="PRO_5025618249" description="Secreted protein" evidence="1">
    <location>
        <begin position="24"/>
        <end position="69"/>
    </location>
</feature>
<dbReference type="EMBL" id="GIFC01000491">
    <property type="protein sequence ID" value="MXU82574.1"/>
    <property type="molecule type" value="Transcribed_RNA"/>
</dbReference>
<keyword evidence="1" id="KW-0732">Signal</keyword>
<reference evidence="2" key="1">
    <citation type="submission" date="2019-12" db="EMBL/GenBank/DDBJ databases">
        <title>An insight into the sialome of adult female Ixodes ricinus ticks feeding for 6 days.</title>
        <authorList>
            <person name="Perner J."/>
            <person name="Ribeiro J.M.C."/>
        </authorList>
    </citation>
    <scope>NUCLEOTIDE SEQUENCE</scope>
    <source>
        <strain evidence="2">Semi-engorged</strain>
        <tissue evidence="2">Salivary glands</tissue>
    </source>
</reference>
<organism evidence="2">
    <name type="scientific">Ixodes ricinus</name>
    <name type="common">Common tick</name>
    <name type="synonym">Acarus ricinus</name>
    <dbReference type="NCBI Taxonomy" id="34613"/>
    <lineage>
        <taxon>Eukaryota</taxon>
        <taxon>Metazoa</taxon>
        <taxon>Ecdysozoa</taxon>
        <taxon>Arthropoda</taxon>
        <taxon>Chelicerata</taxon>
        <taxon>Arachnida</taxon>
        <taxon>Acari</taxon>
        <taxon>Parasitiformes</taxon>
        <taxon>Ixodida</taxon>
        <taxon>Ixodoidea</taxon>
        <taxon>Ixodidae</taxon>
        <taxon>Ixodinae</taxon>
        <taxon>Ixodes</taxon>
    </lineage>
</organism>
<accession>A0A6B0U1P4</accession>
<feature type="signal peptide" evidence="1">
    <location>
        <begin position="1"/>
        <end position="23"/>
    </location>
</feature>